<keyword evidence="1" id="KW-0175">Coiled coil</keyword>
<gene>
    <name evidence="2" type="ORF">H4Q32_030845</name>
</gene>
<reference evidence="2 3" key="1">
    <citation type="submission" date="2022-01" db="EMBL/GenBank/DDBJ databases">
        <title>A high-quality chromosome-level genome assembly of rohu carp, Labeo rohita.</title>
        <authorList>
            <person name="Arick M.A. II"/>
            <person name="Hsu C.-Y."/>
            <person name="Magbanua Z."/>
            <person name="Pechanova O."/>
            <person name="Grover C."/>
            <person name="Miller E."/>
            <person name="Thrash A."/>
            <person name="Ezzel L."/>
            <person name="Alam S."/>
            <person name="Benzie J."/>
            <person name="Hamilton M."/>
            <person name="Karsi A."/>
            <person name="Lawrence M.L."/>
            <person name="Peterson D.G."/>
        </authorList>
    </citation>
    <scope>NUCLEOTIDE SEQUENCE [LARGE SCALE GENOMIC DNA]</scope>
    <source>
        <strain evidence="3">BAU-BD-2019</strain>
        <tissue evidence="2">Blood</tissue>
    </source>
</reference>
<dbReference type="GO" id="GO:0016874">
    <property type="term" value="F:ligase activity"/>
    <property type="evidence" value="ECO:0007669"/>
    <property type="project" value="UniProtKB-KW"/>
</dbReference>
<keyword evidence="2" id="KW-0436">Ligase</keyword>
<sequence length="131" mass="15233">MNTEVKELGQPTDHDYAMEVNVVNKRKESAPTIPSKIPVGKKSKPALMEAKAVQYNADEVKDCKEKIRDLEKCNKCLCKENKELKERIREQERCKMRWRLKIKGLTEEKDKSIRSNVIQLFNKIAPDMEAN</sequence>
<evidence type="ECO:0000256" key="1">
    <source>
        <dbReference type="SAM" id="Coils"/>
    </source>
</evidence>
<feature type="coiled-coil region" evidence="1">
    <location>
        <begin position="67"/>
        <end position="101"/>
    </location>
</feature>
<proteinExistence type="predicted"/>
<keyword evidence="3" id="KW-1185">Reference proteome</keyword>
<comment type="caution">
    <text evidence="2">The sequence shown here is derived from an EMBL/GenBank/DDBJ whole genome shotgun (WGS) entry which is preliminary data.</text>
</comment>
<name>A0ABQ8L646_LABRO</name>
<protein>
    <submittedName>
        <fullName evidence="2">Tryptophan--tRNA ligase</fullName>
    </submittedName>
</protein>
<organism evidence="2 3">
    <name type="scientific">Labeo rohita</name>
    <name type="common">Indian major carp</name>
    <name type="synonym">Cyprinus rohita</name>
    <dbReference type="NCBI Taxonomy" id="84645"/>
    <lineage>
        <taxon>Eukaryota</taxon>
        <taxon>Metazoa</taxon>
        <taxon>Chordata</taxon>
        <taxon>Craniata</taxon>
        <taxon>Vertebrata</taxon>
        <taxon>Euteleostomi</taxon>
        <taxon>Actinopterygii</taxon>
        <taxon>Neopterygii</taxon>
        <taxon>Teleostei</taxon>
        <taxon>Ostariophysi</taxon>
        <taxon>Cypriniformes</taxon>
        <taxon>Cyprinidae</taxon>
        <taxon>Labeoninae</taxon>
        <taxon>Labeonini</taxon>
        <taxon>Labeo</taxon>
    </lineage>
</organism>
<dbReference type="EMBL" id="JACTAM010001819">
    <property type="protein sequence ID" value="KAI2646147.1"/>
    <property type="molecule type" value="Genomic_DNA"/>
</dbReference>
<evidence type="ECO:0000313" key="3">
    <source>
        <dbReference type="Proteomes" id="UP000830375"/>
    </source>
</evidence>
<accession>A0ABQ8L646</accession>
<dbReference type="Proteomes" id="UP000830375">
    <property type="component" value="Unassembled WGS sequence"/>
</dbReference>
<evidence type="ECO:0000313" key="2">
    <source>
        <dbReference type="EMBL" id="KAI2646147.1"/>
    </source>
</evidence>